<dbReference type="InterPro" id="IPR010737">
    <property type="entry name" value="4-carb_acid_sugar_kinase_N"/>
</dbReference>
<dbReference type="GO" id="GO:0005524">
    <property type="term" value="F:ATP binding"/>
    <property type="evidence" value="ECO:0007669"/>
    <property type="project" value="UniProtKB-KW"/>
</dbReference>
<evidence type="ECO:0000256" key="2">
    <source>
        <dbReference type="ARBA" id="ARBA00022679"/>
    </source>
</evidence>
<dbReference type="Proteomes" id="UP000010878">
    <property type="component" value="Chromosome"/>
</dbReference>
<gene>
    <name evidence="9" type="ORF">Natoc_2928</name>
</gene>
<evidence type="ECO:0000313" key="10">
    <source>
        <dbReference type="Proteomes" id="UP000010878"/>
    </source>
</evidence>
<dbReference type="EMBL" id="CP003929">
    <property type="protein sequence ID" value="AGB38684.1"/>
    <property type="molecule type" value="Genomic_DNA"/>
</dbReference>
<accession>L0K2U3</accession>
<dbReference type="GO" id="GO:0016301">
    <property type="term" value="F:kinase activity"/>
    <property type="evidence" value="ECO:0007669"/>
    <property type="project" value="UniProtKB-KW"/>
</dbReference>
<keyword evidence="5" id="KW-0067">ATP-binding</keyword>
<dbReference type="RefSeq" id="WP_015322123.1">
    <property type="nucleotide sequence ID" value="NC_019974.1"/>
</dbReference>
<dbReference type="STRING" id="694430.Natoc_2928"/>
<feature type="domain" description="Four-carbon acid sugar kinase nucleotide binding" evidence="8">
    <location>
        <begin position="240"/>
        <end position="401"/>
    </location>
</feature>
<dbReference type="HOGENOM" id="CLU_029424_0_0_2"/>
<dbReference type="SUPFAM" id="SSF142764">
    <property type="entry name" value="YgbK-like"/>
    <property type="match status" value="1"/>
</dbReference>
<keyword evidence="4" id="KW-0418">Kinase</keyword>
<dbReference type="OrthoDB" id="242658at2157"/>
<keyword evidence="3" id="KW-0547">Nucleotide-binding</keyword>
<dbReference type="InterPro" id="IPR037051">
    <property type="entry name" value="4-carb_acid_sugar_kinase_N_sf"/>
</dbReference>
<evidence type="ECO:0000256" key="6">
    <source>
        <dbReference type="ARBA" id="ARBA00023277"/>
    </source>
</evidence>
<evidence type="ECO:0000313" key="9">
    <source>
        <dbReference type="EMBL" id="AGB38684.1"/>
    </source>
</evidence>
<evidence type="ECO:0000256" key="1">
    <source>
        <dbReference type="ARBA" id="ARBA00005715"/>
    </source>
</evidence>
<dbReference type="Gene3D" id="3.40.980.20">
    <property type="entry name" value="Four-carbon acid sugar kinase, nucleotide binding domain"/>
    <property type="match status" value="1"/>
</dbReference>
<keyword evidence="10" id="KW-1185">Reference proteome</keyword>
<feature type="domain" description="Four-carbon acid sugar kinase N-terminal" evidence="7">
    <location>
        <begin position="5"/>
        <end position="219"/>
    </location>
</feature>
<evidence type="ECO:0000259" key="7">
    <source>
        <dbReference type="Pfam" id="PF07005"/>
    </source>
</evidence>
<sequence length="417" mass="42237">MSSVLVLADDFTGAMDTGHGFAARGNAVRVVVEDPDAEPADRSAATDTDVLAVDLDSRDLDPAAASAAVSSVLERDPVPEIVYNKIDSTLRGNVAAEVDAALAATGRELAVVAPAFPGTGRVTVGGRHLVDGQPLEDADYGTDSDLRGLFDASEHAVATLSLETVLEGADAVASALADHDPGIVVCDAIHDRHLDAIAAGARRCERDVLYVGSGGLASAVSVPNSSRSPPKATHEGSDALGIVGSVNERTLEQLAAVPDDRLVELDPAAAVADPDAAGREAATALAEARRTRDRVVLTGATSRADVERARTAAADRGVDPGPRVARALGVAAAAATEDAPPAGLLLTGGAIARAVLEELSASTIELTGESVVDGIPEGVLADGQAAGTPIVTKAGGFGDRRSIVNCLSFLAPNNEPE</sequence>
<protein>
    <recommendedName>
        <fullName evidence="11">Four-carbon acid sugar kinase family protein</fullName>
    </recommendedName>
</protein>
<comment type="similarity">
    <text evidence="1">Belongs to the four-carbon acid sugar kinase family.</text>
</comment>
<dbReference type="Pfam" id="PF17042">
    <property type="entry name" value="NBD_C"/>
    <property type="match status" value="1"/>
</dbReference>
<dbReference type="GeneID" id="14403315"/>
<dbReference type="KEGG" id="nou:Natoc_2928"/>
<reference evidence="9 10" key="1">
    <citation type="submission" date="2012-11" db="EMBL/GenBank/DDBJ databases">
        <title>FINISHED of Natronococcus occultus SP4, DSM 3396.</title>
        <authorList>
            <consortium name="DOE Joint Genome Institute"/>
            <person name="Eisen J."/>
            <person name="Huntemann M."/>
            <person name="Wei C.-L."/>
            <person name="Han J."/>
            <person name="Detter J.C."/>
            <person name="Han C."/>
            <person name="Tapia R."/>
            <person name="Chen A."/>
            <person name="Kyrpides N."/>
            <person name="Mavromatis K."/>
            <person name="Markowitz V."/>
            <person name="Szeto E."/>
            <person name="Ivanova N."/>
            <person name="Mikhailova N."/>
            <person name="Ovchinnikova G."/>
            <person name="Pagani I."/>
            <person name="Pati A."/>
            <person name="Goodwin L."/>
            <person name="Nordberg H.P."/>
            <person name="Cantor M.N."/>
            <person name="Hua S.X."/>
            <person name="Woyke T."/>
            <person name="Eisen J."/>
            <person name="Klenk H.-P."/>
            <person name="Klenk H.-P."/>
        </authorList>
    </citation>
    <scope>NUCLEOTIDE SEQUENCE [LARGE SCALE GENOMIC DNA]</scope>
    <source>
        <strain evidence="9 10">SP4</strain>
    </source>
</reference>
<evidence type="ECO:0000256" key="4">
    <source>
        <dbReference type="ARBA" id="ARBA00022777"/>
    </source>
</evidence>
<evidence type="ECO:0000256" key="5">
    <source>
        <dbReference type="ARBA" id="ARBA00022840"/>
    </source>
</evidence>
<name>L0K2U3_9EURY</name>
<dbReference type="eggNOG" id="arCOG08629">
    <property type="taxonomic scope" value="Archaea"/>
</dbReference>
<keyword evidence="6" id="KW-0119">Carbohydrate metabolism</keyword>
<proteinExistence type="inferred from homology"/>
<dbReference type="Gene3D" id="3.40.50.10840">
    <property type="entry name" value="Putative sugar-binding, N-terminal domain"/>
    <property type="match status" value="1"/>
</dbReference>
<dbReference type="Pfam" id="PF07005">
    <property type="entry name" value="SBD_N"/>
    <property type="match status" value="1"/>
</dbReference>
<dbReference type="InterPro" id="IPR031475">
    <property type="entry name" value="NBD_C"/>
</dbReference>
<evidence type="ECO:0000256" key="3">
    <source>
        <dbReference type="ARBA" id="ARBA00022741"/>
    </source>
</evidence>
<evidence type="ECO:0008006" key="11">
    <source>
        <dbReference type="Google" id="ProtNLM"/>
    </source>
</evidence>
<keyword evidence="2" id="KW-0808">Transferase</keyword>
<dbReference type="InterPro" id="IPR042213">
    <property type="entry name" value="NBD_C_sf"/>
</dbReference>
<dbReference type="AlphaFoldDB" id="L0K2U3"/>
<evidence type="ECO:0000259" key="8">
    <source>
        <dbReference type="Pfam" id="PF17042"/>
    </source>
</evidence>
<organism evidence="9 10">
    <name type="scientific">Natronococcus occultus SP4</name>
    <dbReference type="NCBI Taxonomy" id="694430"/>
    <lineage>
        <taxon>Archaea</taxon>
        <taxon>Methanobacteriati</taxon>
        <taxon>Methanobacteriota</taxon>
        <taxon>Stenosarchaea group</taxon>
        <taxon>Halobacteria</taxon>
        <taxon>Halobacteriales</taxon>
        <taxon>Natrialbaceae</taxon>
        <taxon>Natronococcus</taxon>
    </lineage>
</organism>